<evidence type="ECO:0000313" key="3">
    <source>
        <dbReference type="Proteomes" id="UP000705823"/>
    </source>
</evidence>
<dbReference type="RefSeq" id="WP_142979676.1">
    <property type="nucleotide sequence ID" value="NZ_RKLU01000003.1"/>
</dbReference>
<dbReference type="InterPro" id="IPR050194">
    <property type="entry name" value="Glycosyltransferase_grp1"/>
</dbReference>
<feature type="domain" description="Glycosyl transferase family 1" evidence="1">
    <location>
        <begin position="167"/>
        <end position="328"/>
    </location>
</feature>
<dbReference type="InterPro" id="IPR001296">
    <property type="entry name" value="Glyco_trans_1"/>
</dbReference>
<dbReference type="SUPFAM" id="SSF53756">
    <property type="entry name" value="UDP-Glycosyltransferase/glycogen phosphorylase"/>
    <property type="match status" value="1"/>
</dbReference>
<dbReference type="AlphaFoldDB" id="A0A8J8TCL8"/>
<proteinExistence type="predicted"/>
<keyword evidence="3" id="KW-1185">Reference proteome</keyword>
<dbReference type="Proteomes" id="UP000705823">
    <property type="component" value="Unassembled WGS sequence"/>
</dbReference>
<organism evidence="2 3">
    <name type="scientific">Halonotius terrestris</name>
    <dbReference type="NCBI Taxonomy" id="2487750"/>
    <lineage>
        <taxon>Archaea</taxon>
        <taxon>Methanobacteriati</taxon>
        <taxon>Methanobacteriota</taxon>
        <taxon>Stenosarchaea group</taxon>
        <taxon>Halobacteria</taxon>
        <taxon>Halobacteriales</taxon>
        <taxon>Haloferacaceae</taxon>
        <taxon>Halonotius</taxon>
    </lineage>
</organism>
<evidence type="ECO:0000259" key="1">
    <source>
        <dbReference type="Pfam" id="PF00534"/>
    </source>
</evidence>
<dbReference type="OrthoDB" id="132546at2157"/>
<name>A0A8J8TCL8_9EURY</name>
<dbReference type="EMBL" id="RKLU01000003">
    <property type="protein sequence ID" value="TQQ81114.1"/>
    <property type="molecule type" value="Genomic_DNA"/>
</dbReference>
<accession>A0A8J8TCL8</accession>
<dbReference type="Pfam" id="PF00534">
    <property type="entry name" value="Glycos_transf_1"/>
    <property type="match status" value="1"/>
</dbReference>
<sequence length="347" mass="38896">MSTVVVHDGAIHPGGAVKVVLEACHALEADLVVGVSGMDQDWWESRAPNGVRLLSRKSKMGTIQDIRNAYRMLNLSLKEYEYIITSGPATKFFQPYDQQTHIHYLHHPPLSKLWFDGGLFEYAKSIIDRIETLSIPVVVANSQLTADRYWKHYARSADYVINPPVETESFSWNSEHIPGKFVMVGRLEERKRPLLAVKAFAELADRDDLAKIPELHLVGDGPLADEAQVKATSNIYVHGYVRDEKLRQIVESSDAGVFLAESEDFGITPIEYMSAGLPVLGVDEPNTNNQIKQGVSGLLVAPEKEAVGDGVLEIMEREWNRKEISKGADEYSSARFRKEIREVVEHV</sequence>
<dbReference type="PANTHER" id="PTHR45947:SF3">
    <property type="entry name" value="SULFOQUINOVOSYL TRANSFERASE SQD2"/>
    <property type="match status" value="1"/>
</dbReference>
<dbReference type="Gene3D" id="3.40.50.2000">
    <property type="entry name" value="Glycogen Phosphorylase B"/>
    <property type="match status" value="1"/>
</dbReference>
<reference evidence="2" key="1">
    <citation type="submission" date="2019-02" db="EMBL/GenBank/DDBJ databases">
        <title>Halonotius sp. a new haloarchaeum isolated from saline soil.</title>
        <authorList>
            <person name="Duran-Viseras A."/>
            <person name="Sanchez-Porro C."/>
            <person name="Ventosa A."/>
        </authorList>
    </citation>
    <scope>NUCLEOTIDE SEQUENCE</scope>
    <source>
        <strain evidence="2">F15B</strain>
    </source>
</reference>
<evidence type="ECO:0000313" key="2">
    <source>
        <dbReference type="EMBL" id="TQQ81114.1"/>
    </source>
</evidence>
<dbReference type="PANTHER" id="PTHR45947">
    <property type="entry name" value="SULFOQUINOVOSYL TRANSFERASE SQD2"/>
    <property type="match status" value="1"/>
</dbReference>
<protein>
    <submittedName>
        <fullName evidence="2">Glycosyltransferase</fullName>
    </submittedName>
</protein>
<dbReference type="GO" id="GO:0016757">
    <property type="term" value="F:glycosyltransferase activity"/>
    <property type="evidence" value="ECO:0007669"/>
    <property type="project" value="InterPro"/>
</dbReference>
<comment type="caution">
    <text evidence="2">The sequence shown here is derived from an EMBL/GenBank/DDBJ whole genome shotgun (WGS) entry which is preliminary data.</text>
</comment>
<gene>
    <name evidence="2" type="ORF">EGH24_08220</name>
</gene>